<dbReference type="PANTHER" id="PTHR36351">
    <property type="entry name" value="EMBRYO SAC DEVELOPMENT ARREST 12"/>
    <property type="match status" value="1"/>
</dbReference>
<proteinExistence type="predicted"/>
<feature type="domain" description="DUF7138" evidence="1">
    <location>
        <begin position="18"/>
        <end position="58"/>
    </location>
</feature>
<name>A0A822XWH3_NELNU</name>
<evidence type="ECO:0000313" key="3">
    <source>
        <dbReference type="Proteomes" id="UP000607653"/>
    </source>
</evidence>
<dbReference type="Proteomes" id="UP000607653">
    <property type="component" value="Unassembled WGS sequence"/>
</dbReference>
<evidence type="ECO:0000259" key="1">
    <source>
        <dbReference type="Pfam" id="PF23596"/>
    </source>
</evidence>
<dbReference type="InterPro" id="IPR055562">
    <property type="entry name" value="DUF7138"/>
</dbReference>
<evidence type="ECO:0000313" key="2">
    <source>
        <dbReference type="EMBL" id="DAD23459.1"/>
    </source>
</evidence>
<comment type="caution">
    <text evidence="2">The sequence shown here is derived from an EMBL/GenBank/DDBJ whole genome shotgun (WGS) entry which is preliminary data.</text>
</comment>
<accession>A0A822XWH3</accession>
<gene>
    <name evidence="2" type="ORF">HUJ06_024922</name>
</gene>
<organism evidence="2 3">
    <name type="scientific">Nelumbo nucifera</name>
    <name type="common">Sacred lotus</name>
    <dbReference type="NCBI Taxonomy" id="4432"/>
    <lineage>
        <taxon>Eukaryota</taxon>
        <taxon>Viridiplantae</taxon>
        <taxon>Streptophyta</taxon>
        <taxon>Embryophyta</taxon>
        <taxon>Tracheophyta</taxon>
        <taxon>Spermatophyta</taxon>
        <taxon>Magnoliopsida</taxon>
        <taxon>Proteales</taxon>
        <taxon>Nelumbonaceae</taxon>
        <taxon>Nelumbo</taxon>
    </lineage>
</organism>
<dbReference type="AlphaFoldDB" id="A0A822XWH3"/>
<sequence>MPRLQRRHPAIDNSTVNSFPVVFFNGEREIDLGNINVHPSVEFKKFQSFLNRNLALSDLCLAYLTEIVKVTA</sequence>
<reference evidence="2 3" key="1">
    <citation type="journal article" date="2020" name="Mol. Biol. Evol.">
        <title>Distinct Expression and Methylation Patterns for Genes with Different Fates following a Single Whole-Genome Duplication in Flowering Plants.</title>
        <authorList>
            <person name="Shi T."/>
            <person name="Rahmani R.S."/>
            <person name="Gugger P.F."/>
            <person name="Wang M."/>
            <person name="Li H."/>
            <person name="Zhang Y."/>
            <person name="Li Z."/>
            <person name="Wang Q."/>
            <person name="Van de Peer Y."/>
            <person name="Marchal K."/>
            <person name="Chen J."/>
        </authorList>
    </citation>
    <scope>NUCLEOTIDE SEQUENCE [LARGE SCALE GENOMIC DNA]</scope>
    <source>
        <tissue evidence="2">Leaf</tissue>
    </source>
</reference>
<protein>
    <recommendedName>
        <fullName evidence="1">DUF7138 domain-containing protein</fullName>
    </recommendedName>
</protein>
<keyword evidence="3" id="KW-1185">Reference proteome</keyword>
<dbReference type="EMBL" id="DUZY01000001">
    <property type="protein sequence ID" value="DAD23459.1"/>
    <property type="molecule type" value="Genomic_DNA"/>
</dbReference>
<dbReference type="Pfam" id="PF23596">
    <property type="entry name" value="DUF7138"/>
    <property type="match status" value="1"/>
</dbReference>
<dbReference type="PANTHER" id="PTHR36351:SF1">
    <property type="entry name" value="EMBRYO SAC DEVELOPMENT ARREST 12"/>
    <property type="match status" value="1"/>
</dbReference>